<gene>
    <name evidence="2" type="ORF">LTR05_004345</name>
</gene>
<name>A0AAN7T2P0_9EURO</name>
<comment type="caution">
    <text evidence="2">The sequence shown here is derived from an EMBL/GenBank/DDBJ whole genome shotgun (WGS) entry which is preliminary data.</text>
</comment>
<sequence>MADKQATSFNPDSMNNKQGEFQPTKPRSEPMEKGGHQPGQLVGNDAAPEFSAKTLPPGTAPKESTFKPNPVNEIPGQANNPDVESAPDMSGASKALDMPGATSADVHTGLGHPGQGQTSSELKESGKSSNKGQGTGEGGTGMQGPESEEAKKLQQDHVPGPKTTREHNISLDGAESKEPVHAEEVSALGQQTRKGDYDRAAEKPPGSNS</sequence>
<evidence type="ECO:0000313" key="3">
    <source>
        <dbReference type="Proteomes" id="UP001309876"/>
    </source>
</evidence>
<organism evidence="2 3">
    <name type="scientific">Lithohypha guttulata</name>
    <dbReference type="NCBI Taxonomy" id="1690604"/>
    <lineage>
        <taxon>Eukaryota</taxon>
        <taxon>Fungi</taxon>
        <taxon>Dikarya</taxon>
        <taxon>Ascomycota</taxon>
        <taxon>Pezizomycotina</taxon>
        <taxon>Eurotiomycetes</taxon>
        <taxon>Chaetothyriomycetidae</taxon>
        <taxon>Chaetothyriales</taxon>
        <taxon>Trichomeriaceae</taxon>
        <taxon>Lithohypha</taxon>
    </lineage>
</organism>
<accession>A0AAN7T2P0</accession>
<dbReference type="EMBL" id="JAVRRJ010000003">
    <property type="protein sequence ID" value="KAK5087174.1"/>
    <property type="molecule type" value="Genomic_DNA"/>
</dbReference>
<evidence type="ECO:0000313" key="2">
    <source>
        <dbReference type="EMBL" id="KAK5087174.1"/>
    </source>
</evidence>
<feature type="region of interest" description="Disordered" evidence="1">
    <location>
        <begin position="1"/>
        <end position="209"/>
    </location>
</feature>
<feature type="compositionally biased region" description="Basic and acidic residues" evidence="1">
    <location>
        <begin position="163"/>
        <end position="184"/>
    </location>
</feature>
<feature type="compositionally biased region" description="Gly residues" evidence="1">
    <location>
        <begin position="133"/>
        <end position="142"/>
    </location>
</feature>
<protein>
    <submittedName>
        <fullName evidence="2">Uncharacterized protein</fullName>
    </submittedName>
</protein>
<dbReference type="Proteomes" id="UP001309876">
    <property type="component" value="Unassembled WGS sequence"/>
</dbReference>
<feature type="compositionally biased region" description="Polar residues" evidence="1">
    <location>
        <begin position="1"/>
        <end position="21"/>
    </location>
</feature>
<keyword evidence="3" id="KW-1185">Reference proteome</keyword>
<evidence type="ECO:0000256" key="1">
    <source>
        <dbReference type="SAM" id="MobiDB-lite"/>
    </source>
</evidence>
<feature type="compositionally biased region" description="Basic and acidic residues" evidence="1">
    <location>
        <begin position="193"/>
        <end position="202"/>
    </location>
</feature>
<reference evidence="2 3" key="1">
    <citation type="submission" date="2023-08" db="EMBL/GenBank/DDBJ databases">
        <title>Black Yeasts Isolated from many extreme environments.</title>
        <authorList>
            <person name="Coleine C."/>
            <person name="Stajich J.E."/>
            <person name="Selbmann L."/>
        </authorList>
    </citation>
    <scope>NUCLEOTIDE SEQUENCE [LARGE SCALE GENOMIC DNA]</scope>
    <source>
        <strain evidence="2 3">CCFEE 5910</strain>
    </source>
</reference>
<feature type="compositionally biased region" description="Basic and acidic residues" evidence="1">
    <location>
        <begin position="26"/>
        <end position="35"/>
    </location>
</feature>
<proteinExistence type="predicted"/>
<dbReference type="AlphaFoldDB" id="A0AAN7T2P0"/>